<protein>
    <recommendedName>
        <fullName evidence="3">Peptide deformylase</fullName>
    </recommendedName>
</protein>
<dbReference type="GO" id="GO:0042586">
    <property type="term" value="F:peptide deformylase activity"/>
    <property type="evidence" value="ECO:0007669"/>
    <property type="project" value="InterPro"/>
</dbReference>
<dbReference type="NCBIfam" id="NF001159">
    <property type="entry name" value="PRK00150.1-3"/>
    <property type="match status" value="1"/>
</dbReference>
<proteinExistence type="inferred from homology"/>
<gene>
    <name evidence="2" type="ORF">S01H4_43560</name>
</gene>
<dbReference type="CDD" id="cd00487">
    <property type="entry name" value="Pep_deformylase"/>
    <property type="match status" value="1"/>
</dbReference>
<dbReference type="PANTHER" id="PTHR10458:SF22">
    <property type="entry name" value="PEPTIDE DEFORMYLASE"/>
    <property type="match status" value="1"/>
</dbReference>
<dbReference type="SUPFAM" id="SSF56420">
    <property type="entry name" value="Peptide deformylase"/>
    <property type="match status" value="1"/>
</dbReference>
<dbReference type="PIRSF" id="PIRSF004749">
    <property type="entry name" value="Pep_def"/>
    <property type="match status" value="1"/>
</dbReference>
<reference evidence="2" key="1">
    <citation type="journal article" date="2014" name="Front. Microbiol.">
        <title>High frequency of phylogenetically diverse reductive dehalogenase-homologous genes in deep subseafloor sedimentary metagenomes.</title>
        <authorList>
            <person name="Kawai M."/>
            <person name="Futagami T."/>
            <person name="Toyoda A."/>
            <person name="Takaki Y."/>
            <person name="Nishi S."/>
            <person name="Hori S."/>
            <person name="Arai W."/>
            <person name="Tsubouchi T."/>
            <person name="Morono Y."/>
            <person name="Uchiyama I."/>
            <person name="Ito T."/>
            <person name="Fujiyama A."/>
            <person name="Inagaki F."/>
            <person name="Takami H."/>
        </authorList>
    </citation>
    <scope>NUCLEOTIDE SEQUENCE</scope>
    <source>
        <strain evidence="2">Expedition CK06-06</strain>
    </source>
</reference>
<dbReference type="PRINTS" id="PR01576">
    <property type="entry name" value="PDEFORMYLASE"/>
</dbReference>
<dbReference type="Pfam" id="PF01327">
    <property type="entry name" value="Pep_deformylase"/>
    <property type="match status" value="1"/>
</dbReference>
<name>X1BVX3_9ZZZZ</name>
<dbReference type="NCBIfam" id="TIGR00079">
    <property type="entry name" value="pept_deformyl"/>
    <property type="match status" value="1"/>
</dbReference>
<accession>X1BVX3</accession>
<dbReference type="PANTHER" id="PTHR10458">
    <property type="entry name" value="PEPTIDE DEFORMYLASE"/>
    <property type="match status" value="1"/>
</dbReference>
<organism evidence="2">
    <name type="scientific">marine sediment metagenome</name>
    <dbReference type="NCBI Taxonomy" id="412755"/>
    <lineage>
        <taxon>unclassified sequences</taxon>
        <taxon>metagenomes</taxon>
        <taxon>ecological metagenomes</taxon>
    </lineage>
</organism>
<comment type="caution">
    <text evidence="2">The sequence shown here is derived from an EMBL/GenBank/DDBJ whole genome shotgun (WGS) entry which is preliminary data.</text>
</comment>
<dbReference type="InterPro" id="IPR036821">
    <property type="entry name" value="Peptide_deformylase_sf"/>
</dbReference>
<comment type="similarity">
    <text evidence="1">Belongs to the polypeptide deformylase family.</text>
</comment>
<feature type="non-terminal residue" evidence="2">
    <location>
        <position position="1"/>
    </location>
</feature>
<evidence type="ECO:0008006" key="3">
    <source>
        <dbReference type="Google" id="ProtNLM"/>
    </source>
</evidence>
<dbReference type="AlphaFoldDB" id="X1BVX3"/>
<evidence type="ECO:0000313" key="2">
    <source>
        <dbReference type="EMBL" id="GAG99909.1"/>
    </source>
</evidence>
<dbReference type="HAMAP" id="MF_00163">
    <property type="entry name" value="Pep_deformylase"/>
    <property type="match status" value="1"/>
</dbReference>
<sequence length="149" mass="16827">KSKNVGKIDSKLLELVNDMIDTLNNGGGVGLAAPQIGITRRVIIVNFDDKIRTFINPVIEVLDDKKIESDEGCMSIYSIKGFCVKRFPRVKVKAKDLEGNDITLVAEDLLARIFQHEIDHLNGILYIDHLDRKSKRELLSKINEIKLNI</sequence>
<dbReference type="EMBL" id="BART01024046">
    <property type="protein sequence ID" value="GAG99909.1"/>
    <property type="molecule type" value="Genomic_DNA"/>
</dbReference>
<dbReference type="Gene3D" id="3.90.45.10">
    <property type="entry name" value="Peptide deformylase"/>
    <property type="match status" value="1"/>
</dbReference>
<dbReference type="InterPro" id="IPR023635">
    <property type="entry name" value="Peptide_deformylase"/>
</dbReference>
<evidence type="ECO:0000256" key="1">
    <source>
        <dbReference type="ARBA" id="ARBA00010759"/>
    </source>
</evidence>